<evidence type="ECO:0000259" key="10">
    <source>
        <dbReference type="Pfam" id="PF08546"/>
    </source>
</evidence>
<dbReference type="Gene3D" id="1.10.1040.10">
    <property type="entry name" value="N-(1-d-carboxylethyl)-l-norvaline Dehydrogenase, domain 2"/>
    <property type="match status" value="1"/>
</dbReference>
<dbReference type="PANTHER" id="PTHR43765:SF2">
    <property type="entry name" value="2-DEHYDROPANTOATE 2-REDUCTASE"/>
    <property type="match status" value="1"/>
</dbReference>
<evidence type="ECO:0000256" key="6">
    <source>
        <dbReference type="ARBA" id="ARBA00023002"/>
    </source>
</evidence>
<evidence type="ECO:0000313" key="12">
    <source>
        <dbReference type="Proteomes" id="UP000028547"/>
    </source>
</evidence>
<keyword evidence="6" id="KW-0560">Oxidoreductase</keyword>
<protein>
    <recommendedName>
        <fullName evidence="4">2-dehydropantoate 2-reductase</fullName>
        <ecNumber evidence="3">1.1.1.169</ecNumber>
    </recommendedName>
    <alternativeName>
        <fullName evidence="7">Ketopantoate reductase</fullName>
    </alternativeName>
</protein>
<proteinExistence type="inferred from homology"/>
<dbReference type="Pfam" id="PF08546">
    <property type="entry name" value="ApbA_C"/>
    <property type="match status" value="1"/>
</dbReference>
<dbReference type="InterPro" id="IPR013332">
    <property type="entry name" value="KPR_N"/>
</dbReference>
<accession>A0A084SKN9</accession>
<dbReference type="InterPro" id="IPR036291">
    <property type="entry name" value="NAD(P)-bd_dom_sf"/>
</dbReference>
<organism evidence="11 12">
    <name type="scientific">Archangium violaceum Cb vi76</name>
    <dbReference type="NCBI Taxonomy" id="1406225"/>
    <lineage>
        <taxon>Bacteria</taxon>
        <taxon>Pseudomonadati</taxon>
        <taxon>Myxococcota</taxon>
        <taxon>Myxococcia</taxon>
        <taxon>Myxococcales</taxon>
        <taxon>Cystobacterineae</taxon>
        <taxon>Archangiaceae</taxon>
        <taxon>Archangium</taxon>
    </lineage>
</organism>
<evidence type="ECO:0000256" key="2">
    <source>
        <dbReference type="ARBA" id="ARBA00007870"/>
    </source>
</evidence>
<evidence type="ECO:0000256" key="7">
    <source>
        <dbReference type="ARBA" id="ARBA00032024"/>
    </source>
</evidence>
<comment type="catalytic activity">
    <reaction evidence="8">
        <text>(R)-pantoate + NADP(+) = 2-dehydropantoate + NADPH + H(+)</text>
        <dbReference type="Rhea" id="RHEA:16233"/>
        <dbReference type="ChEBI" id="CHEBI:11561"/>
        <dbReference type="ChEBI" id="CHEBI:15378"/>
        <dbReference type="ChEBI" id="CHEBI:15980"/>
        <dbReference type="ChEBI" id="CHEBI:57783"/>
        <dbReference type="ChEBI" id="CHEBI:58349"/>
        <dbReference type="EC" id="1.1.1.169"/>
    </reaction>
</comment>
<sequence>MDPAQTASRVLVVGCGGIGGVILSRLMEAGGNVTAVARREEIARVLRTRGPVLRDEKGERTVRGHLEVFVEPPPEGAYDFILLATPPNGVEAAARDTAHLLASGGAMVVLQNGLCEELVARVVGEERVLGAIVAWGASSPGTGVYERTSSGGFAVGALSGGQDPRLARLAEVLRAVSDVAFTDNLRGARWSKLAINCAISTLGTVGGSRVGPLLLHRFVRRLAMEIFTEVFQVARAENVKLEKVASTVDLEWLTLKESEQHARGSLSLVGRHAMLLAIGARYRRLRSSMLAAIERGREPPVDYLNGEVVQRGKAHGVAVPVNAHLLEAVHAMARRELTPGVETLRRIYEQTRPRGQLQTGG</sequence>
<feature type="domain" description="Ketopantoate reductase C-terminal" evidence="10">
    <location>
        <begin position="184"/>
        <end position="332"/>
    </location>
</feature>
<comment type="caution">
    <text evidence="11">The sequence shown here is derived from an EMBL/GenBank/DDBJ whole genome shotgun (WGS) entry which is preliminary data.</text>
</comment>
<dbReference type="EC" id="1.1.1.169" evidence="3"/>
<dbReference type="InterPro" id="IPR008927">
    <property type="entry name" value="6-PGluconate_DH-like_C_sf"/>
</dbReference>
<dbReference type="SUPFAM" id="SSF48179">
    <property type="entry name" value="6-phosphogluconate dehydrogenase C-terminal domain-like"/>
    <property type="match status" value="1"/>
</dbReference>
<dbReference type="EMBL" id="JPMI01000267">
    <property type="protein sequence ID" value="KFA89024.1"/>
    <property type="molecule type" value="Genomic_DNA"/>
</dbReference>
<dbReference type="GO" id="GO:0015940">
    <property type="term" value="P:pantothenate biosynthetic process"/>
    <property type="evidence" value="ECO:0007669"/>
    <property type="project" value="UniProtKB-UniPathway"/>
</dbReference>
<evidence type="ECO:0000256" key="1">
    <source>
        <dbReference type="ARBA" id="ARBA00004994"/>
    </source>
</evidence>
<evidence type="ECO:0000313" key="11">
    <source>
        <dbReference type="EMBL" id="KFA89024.1"/>
    </source>
</evidence>
<comment type="similarity">
    <text evidence="2">Belongs to the ketopantoate reductase family.</text>
</comment>
<evidence type="ECO:0000256" key="5">
    <source>
        <dbReference type="ARBA" id="ARBA00022857"/>
    </source>
</evidence>
<evidence type="ECO:0000256" key="8">
    <source>
        <dbReference type="ARBA" id="ARBA00048793"/>
    </source>
</evidence>
<gene>
    <name evidence="11" type="ORF">Q664_37540</name>
</gene>
<keyword evidence="5" id="KW-0521">NADP</keyword>
<dbReference type="InterPro" id="IPR003710">
    <property type="entry name" value="ApbA"/>
</dbReference>
<evidence type="ECO:0000259" key="9">
    <source>
        <dbReference type="Pfam" id="PF02558"/>
    </source>
</evidence>
<dbReference type="InterPro" id="IPR013328">
    <property type="entry name" value="6PGD_dom2"/>
</dbReference>
<dbReference type="NCBIfam" id="TIGR00745">
    <property type="entry name" value="apbA_panE"/>
    <property type="match status" value="1"/>
</dbReference>
<dbReference type="UniPathway" id="UPA00028">
    <property type="reaction ID" value="UER00004"/>
</dbReference>
<dbReference type="Pfam" id="PF02558">
    <property type="entry name" value="ApbA"/>
    <property type="match status" value="1"/>
</dbReference>
<name>A0A084SKN9_9BACT</name>
<dbReference type="GO" id="GO:0050661">
    <property type="term" value="F:NADP binding"/>
    <property type="evidence" value="ECO:0007669"/>
    <property type="project" value="TreeGrafter"/>
</dbReference>
<evidence type="ECO:0000256" key="4">
    <source>
        <dbReference type="ARBA" id="ARBA00019465"/>
    </source>
</evidence>
<dbReference type="RefSeq" id="WP_043406732.1">
    <property type="nucleotide sequence ID" value="NZ_JPMI01000267.1"/>
</dbReference>
<dbReference type="InterPro" id="IPR013752">
    <property type="entry name" value="KPA_reductase"/>
</dbReference>
<dbReference type="SUPFAM" id="SSF51735">
    <property type="entry name" value="NAD(P)-binding Rossmann-fold domains"/>
    <property type="match status" value="1"/>
</dbReference>
<comment type="pathway">
    <text evidence="1">Cofactor biosynthesis; (R)-pantothenate biosynthesis; (R)-pantoate from 3-methyl-2-oxobutanoate: step 2/2.</text>
</comment>
<dbReference type="AlphaFoldDB" id="A0A084SKN9"/>
<dbReference type="Gene3D" id="3.40.50.720">
    <property type="entry name" value="NAD(P)-binding Rossmann-like Domain"/>
    <property type="match status" value="1"/>
</dbReference>
<dbReference type="GO" id="GO:0005737">
    <property type="term" value="C:cytoplasm"/>
    <property type="evidence" value="ECO:0007669"/>
    <property type="project" value="TreeGrafter"/>
</dbReference>
<evidence type="ECO:0000256" key="3">
    <source>
        <dbReference type="ARBA" id="ARBA00013014"/>
    </source>
</evidence>
<dbReference type="GO" id="GO:0008677">
    <property type="term" value="F:2-dehydropantoate 2-reductase activity"/>
    <property type="evidence" value="ECO:0007669"/>
    <property type="project" value="UniProtKB-EC"/>
</dbReference>
<feature type="domain" description="Ketopantoate reductase N-terminal" evidence="9">
    <location>
        <begin position="10"/>
        <end position="159"/>
    </location>
</feature>
<dbReference type="InterPro" id="IPR050838">
    <property type="entry name" value="Ketopantoate_reductase"/>
</dbReference>
<dbReference type="Proteomes" id="UP000028547">
    <property type="component" value="Unassembled WGS sequence"/>
</dbReference>
<dbReference type="PANTHER" id="PTHR43765">
    <property type="entry name" value="2-DEHYDROPANTOATE 2-REDUCTASE-RELATED"/>
    <property type="match status" value="1"/>
</dbReference>
<reference evidence="11 12" key="1">
    <citation type="submission" date="2014-07" db="EMBL/GenBank/DDBJ databases">
        <title>Draft Genome Sequence of Gephyronic Acid Producer, Cystobacter violaceus Strain Cb vi76.</title>
        <authorList>
            <person name="Stevens D.C."/>
            <person name="Young J."/>
            <person name="Carmichael R."/>
            <person name="Tan J."/>
            <person name="Taylor R.E."/>
        </authorList>
    </citation>
    <scope>NUCLEOTIDE SEQUENCE [LARGE SCALE GENOMIC DNA]</scope>
    <source>
        <strain evidence="11 12">Cb vi76</strain>
    </source>
</reference>